<dbReference type="FunFam" id="3.20.20.450:FF:000001">
    <property type="entry name" value="Cyclic di-GMP phosphodiesterase yahA"/>
    <property type="match status" value="1"/>
</dbReference>
<dbReference type="InterPro" id="IPR000160">
    <property type="entry name" value="GGDEF_dom"/>
</dbReference>
<dbReference type="SUPFAM" id="SSF55073">
    <property type="entry name" value="Nucleotide cyclase"/>
    <property type="match status" value="1"/>
</dbReference>
<dbReference type="Gene3D" id="3.20.20.450">
    <property type="entry name" value="EAL domain"/>
    <property type="match status" value="1"/>
</dbReference>
<keyword evidence="2" id="KW-1133">Transmembrane helix</keyword>
<feature type="transmembrane region" description="Helical" evidence="2">
    <location>
        <begin position="40"/>
        <end position="60"/>
    </location>
</feature>
<dbReference type="SUPFAM" id="SSF141868">
    <property type="entry name" value="EAL domain-like"/>
    <property type="match status" value="1"/>
</dbReference>
<feature type="region of interest" description="Disordered" evidence="1">
    <location>
        <begin position="701"/>
        <end position="733"/>
    </location>
</feature>
<dbReference type="InterPro" id="IPR052155">
    <property type="entry name" value="Biofilm_reg_signaling"/>
</dbReference>
<dbReference type="Pfam" id="PF00990">
    <property type="entry name" value="GGDEF"/>
    <property type="match status" value="1"/>
</dbReference>
<dbReference type="NCBIfam" id="TIGR00254">
    <property type="entry name" value="GGDEF"/>
    <property type="match status" value="1"/>
</dbReference>
<dbReference type="InterPro" id="IPR001633">
    <property type="entry name" value="EAL_dom"/>
</dbReference>
<proteinExistence type="predicted"/>
<keyword evidence="6" id="KW-1185">Reference proteome</keyword>
<evidence type="ECO:0000313" key="6">
    <source>
        <dbReference type="Proteomes" id="UP001139353"/>
    </source>
</evidence>
<accession>A0A9X1YJ58</accession>
<dbReference type="InterPro" id="IPR043128">
    <property type="entry name" value="Rev_trsase/Diguanyl_cyclase"/>
</dbReference>
<dbReference type="CDD" id="cd01948">
    <property type="entry name" value="EAL"/>
    <property type="match status" value="1"/>
</dbReference>
<keyword evidence="2" id="KW-0472">Membrane</keyword>
<dbReference type="InterPro" id="IPR035919">
    <property type="entry name" value="EAL_sf"/>
</dbReference>
<dbReference type="SMART" id="SM00052">
    <property type="entry name" value="EAL"/>
    <property type="match status" value="1"/>
</dbReference>
<organism evidence="5 6">
    <name type="scientific">Scleromatobacter humisilvae</name>
    <dbReference type="NCBI Taxonomy" id="2897159"/>
    <lineage>
        <taxon>Bacteria</taxon>
        <taxon>Pseudomonadati</taxon>
        <taxon>Pseudomonadota</taxon>
        <taxon>Betaproteobacteria</taxon>
        <taxon>Burkholderiales</taxon>
        <taxon>Sphaerotilaceae</taxon>
        <taxon>Scleromatobacter</taxon>
    </lineage>
</organism>
<dbReference type="PANTHER" id="PTHR44757">
    <property type="entry name" value="DIGUANYLATE CYCLASE DGCP"/>
    <property type="match status" value="1"/>
</dbReference>
<feature type="domain" description="GGDEF" evidence="4">
    <location>
        <begin position="303"/>
        <end position="436"/>
    </location>
</feature>
<evidence type="ECO:0000259" key="4">
    <source>
        <dbReference type="PROSITE" id="PS50887"/>
    </source>
</evidence>
<evidence type="ECO:0000256" key="2">
    <source>
        <dbReference type="SAM" id="Phobius"/>
    </source>
</evidence>
<dbReference type="PROSITE" id="PS50883">
    <property type="entry name" value="EAL"/>
    <property type="match status" value="1"/>
</dbReference>
<dbReference type="RefSeq" id="WP_275681832.1">
    <property type="nucleotide sequence ID" value="NZ_JAJLJH010000001.1"/>
</dbReference>
<reference evidence="5" key="1">
    <citation type="submission" date="2021-11" db="EMBL/GenBank/DDBJ databases">
        <title>BS-T2-15 a new species belonging to the Comamonadaceae family isolated from the soil of a French oak forest.</title>
        <authorList>
            <person name="Mieszkin S."/>
            <person name="Alain K."/>
        </authorList>
    </citation>
    <scope>NUCLEOTIDE SEQUENCE</scope>
    <source>
        <strain evidence="5">BS-T2-15</strain>
    </source>
</reference>
<dbReference type="Proteomes" id="UP001139353">
    <property type="component" value="Unassembled WGS sequence"/>
</dbReference>
<feature type="transmembrane region" description="Helical" evidence="2">
    <location>
        <begin position="222"/>
        <end position="245"/>
    </location>
</feature>
<evidence type="ECO:0000259" key="3">
    <source>
        <dbReference type="PROSITE" id="PS50883"/>
    </source>
</evidence>
<feature type="transmembrane region" description="Helical" evidence="2">
    <location>
        <begin position="179"/>
        <end position="202"/>
    </location>
</feature>
<dbReference type="Pfam" id="PF00563">
    <property type="entry name" value="EAL"/>
    <property type="match status" value="1"/>
</dbReference>
<feature type="transmembrane region" description="Helical" evidence="2">
    <location>
        <begin position="106"/>
        <end position="127"/>
    </location>
</feature>
<comment type="caution">
    <text evidence="5">The sequence shown here is derived from an EMBL/GenBank/DDBJ whole genome shotgun (WGS) entry which is preliminary data.</text>
</comment>
<feature type="domain" description="EAL" evidence="3">
    <location>
        <begin position="445"/>
        <end position="698"/>
    </location>
</feature>
<dbReference type="Gene3D" id="3.30.70.270">
    <property type="match status" value="1"/>
</dbReference>
<dbReference type="PANTHER" id="PTHR44757:SF2">
    <property type="entry name" value="BIOFILM ARCHITECTURE MAINTENANCE PROTEIN MBAA"/>
    <property type="match status" value="1"/>
</dbReference>
<feature type="transmembrane region" description="Helical" evidence="2">
    <location>
        <begin position="6"/>
        <end position="28"/>
    </location>
</feature>
<dbReference type="SMART" id="SM00267">
    <property type="entry name" value="GGDEF"/>
    <property type="match status" value="1"/>
</dbReference>
<dbReference type="CDD" id="cd01949">
    <property type="entry name" value="GGDEF"/>
    <property type="match status" value="1"/>
</dbReference>
<protein>
    <submittedName>
        <fullName evidence="5">Bifunctional diguanylate cyclase/phosphodiesterase</fullName>
    </submittedName>
</protein>
<keyword evidence="2" id="KW-0812">Transmembrane</keyword>
<gene>
    <name evidence="5" type="ORF">LPC04_08985</name>
</gene>
<dbReference type="PROSITE" id="PS50887">
    <property type="entry name" value="GGDEF"/>
    <property type="match status" value="1"/>
</dbReference>
<dbReference type="InterPro" id="IPR029787">
    <property type="entry name" value="Nucleotide_cyclase"/>
</dbReference>
<evidence type="ECO:0000313" key="5">
    <source>
        <dbReference type="EMBL" id="MCK9685840.1"/>
    </source>
</evidence>
<dbReference type="EMBL" id="JAJLJH010000001">
    <property type="protein sequence ID" value="MCK9685840.1"/>
    <property type="molecule type" value="Genomic_DNA"/>
</dbReference>
<dbReference type="AlphaFoldDB" id="A0A9X1YJ58"/>
<feature type="transmembrane region" description="Helical" evidence="2">
    <location>
        <begin position="80"/>
        <end position="99"/>
    </location>
</feature>
<evidence type="ECO:0000256" key="1">
    <source>
        <dbReference type="SAM" id="MobiDB-lite"/>
    </source>
</evidence>
<feature type="transmembrane region" description="Helical" evidence="2">
    <location>
        <begin position="147"/>
        <end position="167"/>
    </location>
</feature>
<sequence length="733" mass="79224">MSASLAWPACALMALLGVSTVALLGCSLRRMRSRDRLTVLVWWLASVCCVGAGLWGSWALGLSALSVPVSLPALAFRPSSLAALAVVAATVVAALHIVARLDWPEVARCAVHTLLFSAGWAAMFEIARRGLSWGAATTGTVFGLPTLLPSVALIAAGCATALWLVFGERWRHAGYVLQRLWLCAATLGGCHAAALILSLRALQLPPPPETFAALAGHAAPGAGTLELVSGLSAVLVAVGLFASWLDTHAHTRNRELASSLNDANRRLRDQAHSDPLTRMPNRLLFEERMATALATVGHDPEPAALAVMFIDLDGFKPVNDSFGHVAGDTVLREIGRRLQAIARPEDTVARVGGDEFLLMTVRPGHEAVAAAIAQRVLEALNEPLVLPNDVVVNLSASIGIVLYPEHGHHAKMIANADAAMYAAKRAGGSTYAFFEPRMELDAREQLALQNDLRHAIERHELQLYYQPKIHGKSGQITGVEALLRWQHPVRGFVSPGIFIPVAERFGLIGAIGNWVIDEACRQMSEWRKQGLRMRVAVNLSVHQLRQEDLVQRVRIAVDHFRIDPALLTFEITESVAMEDTQETLHAFSQLASAGVSLAIDDFGTGYSSLSYLRKLPARQLKIDQSFVQDLGSSQDALAVVDAVIKLAHALGLHVVAEGVETARQRDILLSLQCDELQGYLFAKPMASRLLTLWAMGESRTVPHTAPDANSGRDDFRDSLYSPDGPDTVIDALQ</sequence>
<name>A0A9X1YJ58_9BURK</name>